<dbReference type="EMBL" id="QKKZ01000001">
    <property type="protein sequence ID" value="KAB7516192.1"/>
    <property type="molecule type" value="Genomic_DNA"/>
</dbReference>
<dbReference type="Proteomes" id="UP000326865">
    <property type="component" value="Unassembled WGS sequence"/>
</dbReference>
<name>A0A5N5UFE9_9EURY</name>
<dbReference type="RefSeq" id="WP_152133708.1">
    <property type="nucleotide sequence ID" value="NZ_QKKZ01000001.1"/>
</dbReference>
<reference evidence="1 2" key="1">
    <citation type="submission" date="2019-10" db="EMBL/GenBank/DDBJ databases">
        <title>Unraveling microbial dark matter from salterns through culturing: the case of the genus Halosegnis.</title>
        <authorList>
            <person name="Duran-Viseras A."/>
            <person name="Andrei A.-S."/>
            <person name="Vera-Gargallo B."/>
            <person name="Ghai R."/>
            <person name="Sanchez-Porro C."/>
            <person name="Ventosa A."/>
        </authorList>
    </citation>
    <scope>NUCLEOTIDE SEQUENCE [LARGE SCALE GENOMIC DNA]</scope>
    <source>
        <strain evidence="1 2">F18-79</strain>
    </source>
</reference>
<gene>
    <name evidence="1" type="ORF">DM867_03375</name>
</gene>
<protein>
    <submittedName>
        <fullName evidence="1">Uncharacterized protein</fullName>
    </submittedName>
</protein>
<dbReference type="AlphaFoldDB" id="A0A5N5UFE9"/>
<evidence type="ECO:0000313" key="1">
    <source>
        <dbReference type="EMBL" id="KAB7516192.1"/>
    </source>
</evidence>
<accession>A0A5N5UFE9</accession>
<keyword evidence="2" id="KW-1185">Reference proteome</keyword>
<comment type="caution">
    <text evidence="1">The sequence shown here is derived from an EMBL/GenBank/DDBJ whole genome shotgun (WGS) entry which is preliminary data.</text>
</comment>
<proteinExistence type="predicted"/>
<sequence length="512" mass="58560">MEELEDYIQDTTSTHAYRVYGDNILETELIPKWITECPEGPVLEEKLAPTDRPVYIFSEPEHPETCYVFQLCPGYDRWRESPLHGRFSEKPDILVNEIEDDGVEGDTVLAIESCDAIQAGNQAWQRFRRATDSAAEGIPYLYVAPLLDWEHDSGGFELKGPRYQSPQITLGQLTLSSYTGVPSLQIYGINSWCDYAAEEDYPLPHNYKNFNGLQAGQEFLVSLFRREAGLDNHSGPNYEEAVRDALEDMFEVAQRYVDFNQTFLPIHKYQPLIADNPEESAKVVGKALSENRPVYDEHALHKITLSDFQDDGVVFRKAAQSRTCTDRFYEDFLTKINWKDSETKDYKVEYLRAWGVEANKSDYTSAELDALARENLGRIPVSYKEAPSEATVIGSRQRFLDLVEEVYPNIGESILNWIDKDGREDNPIFFVPLYGYKPSGDSRPDRGLLPLLHSMFPEIATKENTFVIMYSTNTPENWRELLERGRNELWNVISKYCGAIIVDPTQSGVVLE</sequence>
<organism evidence="1 2">
    <name type="scientific">Halosegnis rubeus</name>
    <dbReference type="NCBI Taxonomy" id="2212850"/>
    <lineage>
        <taxon>Archaea</taxon>
        <taxon>Methanobacteriati</taxon>
        <taxon>Methanobacteriota</taxon>
        <taxon>Stenosarchaea group</taxon>
        <taxon>Halobacteria</taxon>
        <taxon>Halobacteriales</taxon>
        <taxon>Natronomonadaceae</taxon>
        <taxon>Halosegnis</taxon>
    </lineage>
</organism>
<evidence type="ECO:0000313" key="2">
    <source>
        <dbReference type="Proteomes" id="UP000326865"/>
    </source>
</evidence>